<gene>
    <name evidence="1" type="ORF">S12H4_04288</name>
</gene>
<feature type="non-terminal residue" evidence="1">
    <location>
        <position position="200"/>
    </location>
</feature>
<protein>
    <submittedName>
        <fullName evidence="1">Uncharacterized protein</fullName>
    </submittedName>
</protein>
<reference evidence="1" key="1">
    <citation type="journal article" date="2014" name="Front. Microbiol.">
        <title>High frequency of phylogenetically diverse reductive dehalogenase-homologous genes in deep subseafloor sedimentary metagenomes.</title>
        <authorList>
            <person name="Kawai M."/>
            <person name="Futagami T."/>
            <person name="Toyoda A."/>
            <person name="Takaki Y."/>
            <person name="Nishi S."/>
            <person name="Hori S."/>
            <person name="Arai W."/>
            <person name="Tsubouchi T."/>
            <person name="Morono Y."/>
            <person name="Uchiyama I."/>
            <person name="Ito T."/>
            <person name="Fujiyama A."/>
            <person name="Inagaki F."/>
            <person name="Takami H."/>
        </authorList>
    </citation>
    <scope>NUCLEOTIDE SEQUENCE</scope>
    <source>
        <strain evidence="1">Expedition CK06-06</strain>
    </source>
</reference>
<proteinExistence type="predicted"/>
<accession>X1SXZ9</accession>
<name>X1SXZ9_9ZZZZ</name>
<sequence>MLEEVLKRVLQAVFGDGSDISILNPMPVTDRAVGKAVAGLLNRDTILAGATTTLYDCVVPVNLNECSRFLALTIEARYDVAATKGIKVHVITSIGNSDGGTHTGVMGALLIDENAHFRIPDGLVGLRVYNGADGSSGVITGNTETTVTAVLAGGVANVWNPGDDYWITGAGYDTEDFDTWEPGFAADTFIRQTKVYEPDP</sequence>
<dbReference type="AlphaFoldDB" id="X1SXZ9"/>
<comment type="caution">
    <text evidence="1">The sequence shown here is derived from an EMBL/GenBank/DDBJ whole genome shotgun (WGS) entry which is preliminary data.</text>
</comment>
<evidence type="ECO:0000313" key="1">
    <source>
        <dbReference type="EMBL" id="GAI72704.1"/>
    </source>
</evidence>
<dbReference type="EMBL" id="BARW01001303">
    <property type="protein sequence ID" value="GAI72704.1"/>
    <property type="molecule type" value="Genomic_DNA"/>
</dbReference>
<organism evidence="1">
    <name type="scientific">marine sediment metagenome</name>
    <dbReference type="NCBI Taxonomy" id="412755"/>
    <lineage>
        <taxon>unclassified sequences</taxon>
        <taxon>metagenomes</taxon>
        <taxon>ecological metagenomes</taxon>
    </lineage>
</organism>